<dbReference type="SUPFAM" id="SSF52075">
    <property type="entry name" value="Outer arm dynein light chain 1"/>
    <property type="match status" value="1"/>
</dbReference>
<dbReference type="PROSITE" id="PS51450">
    <property type="entry name" value="LRR"/>
    <property type="match status" value="1"/>
</dbReference>
<dbReference type="InterPro" id="IPR050836">
    <property type="entry name" value="SDS22/Internalin_LRR"/>
</dbReference>
<organism evidence="4 5">
    <name type="scientific">Pseudocohnilembus persalinus</name>
    <name type="common">Ciliate</name>
    <dbReference type="NCBI Taxonomy" id="266149"/>
    <lineage>
        <taxon>Eukaryota</taxon>
        <taxon>Sar</taxon>
        <taxon>Alveolata</taxon>
        <taxon>Ciliophora</taxon>
        <taxon>Intramacronucleata</taxon>
        <taxon>Oligohymenophorea</taxon>
        <taxon>Scuticociliatia</taxon>
        <taxon>Philasterida</taxon>
        <taxon>Pseudocohnilembidae</taxon>
        <taxon>Pseudocohnilembus</taxon>
    </lineage>
</organism>
<dbReference type="PANTHER" id="PTHR46652:SF7">
    <property type="entry name" value="LEUCINE-RICH REPEAT AND IQ DOMAIN-CONTAINING PROTEIN 1"/>
    <property type="match status" value="1"/>
</dbReference>
<keyword evidence="5" id="KW-1185">Reference proteome</keyword>
<evidence type="ECO:0000256" key="2">
    <source>
        <dbReference type="ARBA" id="ARBA00022737"/>
    </source>
</evidence>
<accession>A0A0V0R160</accession>
<evidence type="ECO:0000256" key="1">
    <source>
        <dbReference type="ARBA" id="ARBA00022614"/>
    </source>
</evidence>
<reference evidence="4 5" key="1">
    <citation type="journal article" date="2015" name="Sci. Rep.">
        <title>Genome of the facultative scuticociliatosis pathogen Pseudocohnilembus persalinus provides insight into its virulence through horizontal gene transfer.</title>
        <authorList>
            <person name="Xiong J."/>
            <person name="Wang G."/>
            <person name="Cheng J."/>
            <person name="Tian M."/>
            <person name="Pan X."/>
            <person name="Warren A."/>
            <person name="Jiang C."/>
            <person name="Yuan D."/>
            <person name="Miao W."/>
        </authorList>
    </citation>
    <scope>NUCLEOTIDE SEQUENCE [LARGE SCALE GENOMIC DNA]</scope>
    <source>
        <strain evidence="4">36N120E</strain>
    </source>
</reference>
<evidence type="ECO:0000313" key="4">
    <source>
        <dbReference type="EMBL" id="KRX08000.1"/>
    </source>
</evidence>
<dbReference type="EMBL" id="LDAU01000076">
    <property type="protein sequence ID" value="KRX08000.1"/>
    <property type="molecule type" value="Genomic_DNA"/>
</dbReference>
<sequence length="281" mass="32830">MSKVYKSITEIPNYQTVKKIEAANNKIQSLESLNGVEKLKELKELKANDNQISSIPEKIQALSKLSILDLGRNHFKDIKKIKPLNSLKKLVNLNFSGNQLELTQEMLESDFSNLKLKLLNNKKLDDGKLHGDVYKEKVKLNKQAYRGIITKEQAEQEFQKLQKEKEKQRKEKNKKRKEKLLQKQNIVQKQHLLNPEESIQLKSYENETQLEKLNEISFNNKQQNKNQKQDKDVIKTNVGITRVEHNKKQTKANQKQEKKLKIVKADIFSEKKEDNVAGWDD</sequence>
<dbReference type="Pfam" id="PF12799">
    <property type="entry name" value="LRR_4"/>
    <property type="match status" value="1"/>
</dbReference>
<protein>
    <recommendedName>
        <fullName evidence="6">Leucine-rich repeat</fullName>
    </recommendedName>
</protein>
<dbReference type="AlphaFoldDB" id="A0A0V0R160"/>
<comment type="caution">
    <text evidence="4">The sequence shown here is derived from an EMBL/GenBank/DDBJ whole genome shotgun (WGS) entry which is preliminary data.</text>
</comment>
<dbReference type="InterPro" id="IPR001611">
    <property type="entry name" value="Leu-rich_rpt"/>
</dbReference>
<name>A0A0V0R160_PSEPJ</name>
<evidence type="ECO:0000256" key="3">
    <source>
        <dbReference type="SAM" id="MobiDB-lite"/>
    </source>
</evidence>
<keyword evidence="2" id="KW-0677">Repeat</keyword>
<evidence type="ECO:0008006" key="6">
    <source>
        <dbReference type="Google" id="ProtNLM"/>
    </source>
</evidence>
<dbReference type="PANTHER" id="PTHR46652">
    <property type="entry name" value="LEUCINE-RICH REPEAT AND IQ DOMAIN-CONTAINING PROTEIN 1-RELATED"/>
    <property type="match status" value="1"/>
</dbReference>
<dbReference type="Gene3D" id="3.80.10.10">
    <property type="entry name" value="Ribonuclease Inhibitor"/>
    <property type="match status" value="1"/>
</dbReference>
<keyword evidence="1" id="KW-0433">Leucine-rich repeat</keyword>
<feature type="region of interest" description="Disordered" evidence="3">
    <location>
        <begin position="161"/>
        <end position="181"/>
    </location>
</feature>
<evidence type="ECO:0000313" key="5">
    <source>
        <dbReference type="Proteomes" id="UP000054937"/>
    </source>
</evidence>
<dbReference type="InterPro" id="IPR025875">
    <property type="entry name" value="Leu-rich_rpt_4"/>
</dbReference>
<proteinExistence type="predicted"/>
<dbReference type="OrthoDB" id="1517790at2759"/>
<dbReference type="InParanoid" id="A0A0V0R160"/>
<gene>
    <name evidence="4" type="ORF">PPERSA_06178</name>
</gene>
<dbReference type="InterPro" id="IPR032675">
    <property type="entry name" value="LRR_dom_sf"/>
</dbReference>
<dbReference type="Proteomes" id="UP000054937">
    <property type="component" value="Unassembled WGS sequence"/>
</dbReference>